<reference evidence="1" key="1">
    <citation type="submission" date="2020-05" db="EMBL/GenBank/DDBJ databases">
        <authorList>
            <person name="Chiriac C."/>
            <person name="Salcher M."/>
            <person name="Ghai R."/>
            <person name="Kavagutti S V."/>
        </authorList>
    </citation>
    <scope>NUCLEOTIDE SEQUENCE</scope>
</reference>
<gene>
    <name evidence="1" type="ORF">UFOVP1151_23</name>
</gene>
<name>A0A6J5QZH2_9CAUD</name>
<organism evidence="1">
    <name type="scientific">uncultured Caudovirales phage</name>
    <dbReference type="NCBI Taxonomy" id="2100421"/>
    <lineage>
        <taxon>Viruses</taxon>
        <taxon>Duplodnaviria</taxon>
        <taxon>Heunggongvirae</taxon>
        <taxon>Uroviricota</taxon>
        <taxon>Caudoviricetes</taxon>
        <taxon>Peduoviridae</taxon>
        <taxon>Maltschvirus</taxon>
        <taxon>Maltschvirus maltsch</taxon>
    </lineage>
</organism>
<sequence length="103" mass="10580">MSKNISISSPFVPLFIHAEGSLTTSWVEILPASVTPERRVSLIIQNKDASIAIEIVLNDSASTATGGLNLAAGASLSLDSYKGAVQARSASGTPIVHVAFATA</sequence>
<evidence type="ECO:0000313" key="1">
    <source>
        <dbReference type="EMBL" id="CAB4186618.1"/>
    </source>
</evidence>
<dbReference type="EMBL" id="LR797097">
    <property type="protein sequence ID" value="CAB4186618.1"/>
    <property type="molecule type" value="Genomic_DNA"/>
</dbReference>
<protein>
    <submittedName>
        <fullName evidence="1">Uncharacterized protein</fullName>
    </submittedName>
</protein>
<proteinExistence type="predicted"/>
<accession>A0A6J5QZH2</accession>